<gene>
    <name evidence="2" type="ORF">B0H17DRAFT_1124920</name>
</gene>
<proteinExistence type="predicted"/>
<dbReference type="AlphaFoldDB" id="A0AAD7MAH8"/>
<keyword evidence="3" id="KW-1185">Reference proteome</keyword>
<name>A0AAD7MAH8_MYCRO</name>
<reference evidence="2" key="1">
    <citation type="submission" date="2023-03" db="EMBL/GenBank/DDBJ databases">
        <title>Massive genome expansion in bonnet fungi (Mycena s.s.) driven by repeated elements and novel gene families across ecological guilds.</title>
        <authorList>
            <consortium name="Lawrence Berkeley National Laboratory"/>
            <person name="Harder C.B."/>
            <person name="Miyauchi S."/>
            <person name="Viragh M."/>
            <person name="Kuo A."/>
            <person name="Thoen E."/>
            <person name="Andreopoulos B."/>
            <person name="Lu D."/>
            <person name="Skrede I."/>
            <person name="Drula E."/>
            <person name="Henrissat B."/>
            <person name="Morin E."/>
            <person name="Kohler A."/>
            <person name="Barry K."/>
            <person name="LaButti K."/>
            <person name="Morin E."/>
            <person name="Salamov A."/>
            <person name="Lipzen A."/>
            <person name="Mereny Z."/>
            <person name="Hegedus B."/>
            <person name="Baldrian P."/>
            <person name="Stursova M."/>
            <person name="Weitz H."/>
            <person name="Taylor A."/>
            <person name="Grigoriev I.V."/>
            <person name="Nagy L.G."/>
            <person name="Martin F."/>
            <person name="Kauserud H."/>
        </authorList>
    </citation>
    <scope>NUCLEOTIDE SEQUENCE</scope>
    <source>
        <strain evidence="2">CBHHK067</strain>
    </source>
</reference>
<evidence type="ECO:0000256" key="1">
    <source>
        <dbReference type="SAM" id="MobiDB-lite"/>
    </source>
</evidence>
<comment type="caution">
    <text evidence="2">The sequence shown here is derived from an EMBL/GenBank/DDBJ whole genome shotgun (WGS) entry which is preliminary data.</text>
</comment>
<organism evidence="2 3">
    <name type="scientific">Mycena rosella</name>
    <name type="common">Pink bonnet</name>
    <name type="synonym">Agaricus rosellus</name>
    <dbReference type="NCBI Taxonomy" id="1033263"/>
    <lineage>
        <taxon>Eukaryota</taxon>
        <taxon>Fungi</taxon>
        <taxon>Dikarya</taxon>
        <taxon>Basidiomycota</taxon>
        <taxon>Agaricomycotina</taxon>
        <taxon>Agaricomycetes</taxon>
        <taxon>Agaricomycetidae</taxon>
        <taxon>Agaricales</taxon>
        <taxon>Marasmiineae</taxon>
        <taxon>Mycenaceae</taxon>
        <taxon>Mycena</taxon>
    </lineage>
</organism>
<dbReference type="Proteomes" id="UP001221757">
    <property type="component" value="Unassembled WGS sequence"/>
</dbReference>
<dbReference type="EMBL" id="JARKIE010000004">
    <property type="protein sequence ID" value="KAJ7708143.1"/>
    <property type="molecule type" value="Genomic_DNA"/>
</dbReference>
<protein>
    <submittedName>
        <fullName evidence="2">Uncharacterized protein</fullName>
    </submittedName>
</protein>
<evidence type="ECO:0000313" key="3">
    <source>
        <dbReference type="Proteomes" id="UP001221757"/>
    </source>
</evidence>
<accession>A0AAD7MAH8</accession>
<evidence type="ECO:0000313" key="2">
    <source>
        <dbReference type="EMBL" id="KAJ7708143.1"/>
    </source>
</evidence>
<feature type="region of interest" description="Disordered" evidence="1">
    <location>
        <begin position="121"/>
        <end position="152"/>
    </location>
</feature>
<sequence>MCEGGADMQTQAQLTILNTTIPSHQTVTCADGISTISVHSLLPPASHLHFMFASCHSSLLLACTAQQRRKQAGVWTMLHDVFGDANNNEYNELASLQDPRSSRPLDSSGLFPKTLLCDPLNKVHGTPEKSPKQVGGGREATPPAHLNDPHHIAAPQPQLAAGWLAAVV</sequence>